<reference evidence="19" key="1">
    <citation type="submission" date="2020-10" db="EMBL/GenBank/DDBJ databases">
        <authorList>
            <person name="Kikuchi T."/>
        </authorList>
    </citation>
    <scope>NUCLEOTIDE SEQUENCE</scope>
    <source>
        <strain evidence="19">NKZ352</strain>
    </source>
</reference>
<dbReference type="InterPro" id="IPR036383">
    <property type="entry name" value="TSP1_rpt_sf"/>
</dbReference>
<evidence type="ECO:0000256" key="6">
    <source>
        <dbReference type="ARBA" id="ARBA00022729"/>
    </source>
</evidence>
<keyword evidence="7 14" id="KW-0378">Hydrolase</keyword>
<name>A0A8S1GRW1_9PELO</name>
<dbReference type="PANTHER" id="PTHR10127">
    <property type="entry name" value="DISCOIDIN, CUB, EGF, LAMININ , AND ZINC METALLOPROTEASE DOMAIN CONTAINING"/>
    <property type="match status" value="1"/>
</dbReference>
<feature type="binding site" evidence="14">
    <location>
        <position position="274"/>
    </location>
    <ligand>
        <name>Zn(2+)</name>
        <dbReference type="ChEBI" id="CHEBI:29105"/>
        <note>catalytic</note>
    </ligand>
</feature>
<dbReference type="FunFam" id="3.40.390.10:FF:000083">
    <property type="entry name" value="Zinc metalloproteinase"/>
    <property type="match status" value="1"/>
</dbReference>
<evidence type="ECO:0000256" key="8">
    <source>
        <dbReference type="ARBA" id="ARBA00022833"/>
    </source>
</evidence>
<dbReference type="Gene3D" id="3.40.390.10">
    <property type="entry name" value="Collagenase (Catalytic Domain)"/>
    <property type="match status" value="1"/>
</dbReference>
<evidence type="ECO:0000256" key="11">
    <source>
        <dbReference type="ARBA" id="ARBA00023157"/>
    </source>
</evidence>
<dbReference type="SUPFAM" id="SSF49854">
    <property type="entry name" value="Spermadhesin, CUB domain"/>
    <property type="match status" value="1"/>
</dbReference>
<accession>A0A8S1GRW1</accession>
<organism evidence="19 20">
    <name type="scientific">Caenorhabditis auriculariae</name>
    <dbReference type="NCBI Taxonomy" id="2777116"/>
    <lineage>
        <taxon>Eukaryota</taxon>
        <taxon>Metazoa</taxon>
        <taxon>Ecdysozoa</taxon>
        <taxon>Nematoda</taxon>
        <taxon>Chromadorea</taxon>
        <taxon>Rhabditida</taxon>
        <taxon>Rhabditina</taxon>
        <taxon>Rhabditomorpha</taxon>
        <taxon>Rhabditoidea</taxon>
        <taxon>Rhabditidae</taxon>
        <taxon>Peloderinae</taxon>
        <taxon>Caenorhabditis</taxon>
    </lineage>
</organism>
<dbReference type="SMART" id="SM00209">
    <property type="entry name" value="TSP1"/>
    <property type="match status" value="1"/>
</dbReference>
<dbReference type="PROSITE" id="PS50092">
    <property type="entry name" value="TSP1"/>
    <property type="match status" value="1"/>
</dbReference>
<feature type="binding site" evidence="14">
    <location>
        <position position="280"/>
    </location>
    <ligand>
        <name>Zn(2+)</name>
        <dbReference type="ChEBI" id="CHEBI:29105"/>
        <note>catalytic</note>
    </ligand>
</feature>
<evidence type="ECO:0000313" key="20">
    <source>
        <dbReference type="Proteomes" id="UP000835052"/>
    </source>
</evidence>
<dbReference type="Gene3D" id="2.20.100.10">
    <property type="entry name" value="Thrombospondin type-1 (TSP1) repeat"/>
    <property type="match status" value="1"/>
</dbReference>
<evidence type="ECO:0000256" key="16">
    <source>
        <dbReference type="SAM" id="MobiDB-lite"/>
    </source>
</evidence>
<evidence type="ECO:0000256" key="2">
    <source>
        <dbReference type="ARBA" id="ARBA00022525"/>
    </source>
</evidence>
<keyword evidence="20" id="KW-1185">Reference proteome</keyword>
<dbReference type="PANTHER" id="PTHR10127:SF810">
    <property type="entry name" value="ZINC METALLOPROTEINASE NAS-38"/>
    <property type="match status" value="1"/>
</dbReference>
<dbReference type="SMART" id="SM00042">
    <property type="entry name" value="CUB"/>
    <property type="match status" value="1"/>
</dbReference>
<dbReference type="InterPro" id="IPR024079">
    <property type="entry name" value="MetalloPept_cat_dom_sf"/>
</dbReference>
<keyword evidence="8 14" id="KW-0862">Zinc</keyword>
<comment type="subcellular location">
    <subcellularLocation>
        <location evidence="1">Secreted</location>
    </subcellularLocation>
</comment>
<keyword evidence="4 14" id="KW-0645">Protease</keyword>
<dbReference type="SUPFAM" id="SSF55486">
    <property type="entry name" value="Metalloproteases ('zincins'), catalytic domain"/>
    <property type="match status" value="1"/>
</dbReference>
<keyword evidence="3" id="KW-0245">EGF-like domain</keyword>
<dbReference type="InterPro" id="IPR001506">
    <property type="entry name" value="Peptidase_M12A"/>
</dbReference>
<dbReference type="GO" id="GO:0006508">
    <property type="term" value="P:proteolysis"/>
    <property type="evidence" value="ECO:0007669"/>
    <property type="project" value="UniProtKB-KW"/>
</dbReference>
<dbReference type="PROSITE" id="PS51864">
    <property type="entry name" value="ASTACIN"/>
    <property type="match status" value="1"/>
</dbReference>
<comment type="cofactor">
    <cofactor evidence="14 15">
        <name>Zn(2+)</name>
        <dbReference type="ChEBI" id="CHEBI:29105"/>
    </cofactor>
    <text evidence="14 15">Binds 1 zinc ion per subunit.</text>
</comment>
<comment type="caution">
    <text evidence="13">Lacks conserved residue(s) required for the propagation of feature annotation.</text>
</comment>
<dbReference type="SMART" id="SM00235">
    <property type="entry name" value="ZnMc"/>
    <property type="match status" value="1"/>
</dbReference>
<evidence type="ECO:0000256" key="7">
    <source>
        <dbReference type="ARBA" id="ARBA00022801"/>
    </source>
</evidence>
<evidence type="ECO:0000256" key="10">
    <source>
        <dbReference type="ARBA" id="ARBA00023145"/>
    </source>
</evidence>
<dbReference type="InterPro" id="IPR006026">
    <property type="entry name" value="Peptidase_Metallo"/>
</dbReference>
<dbReference type="AlphaFoldDB" id="A0A8S1GRW1"/>
<dbReference type="Pfam" id="PF00431">
    <property type="entry name" value="CUB"/>
    <property type="match status" value="1"/>
</dbReference>
<dbReference type="GO" id="GO:0008270">
    <property type="term" value="F:zinc ion binding"/>
    <property type="evidence" value="ECO:0007669"/>
    <property type="project" value="UniProtKB-UniRule"/>
</dbReference>
<keyword evidence="12" id="KW-0325">Glycoprotein</keyword>
<dbReference type="EMBL" id="CAJGYM010000002">
    <property type="protein sequence ID" value="CAD6185502.1"/>
    <property type="molecule type" value="Genomic_DNA"/>
</dbReference>
<dbReference type="GO" id="GO:0004222">
    <property type="term" value="F:metalloendopeptidase activity"/>
    <property type="evidence" value="ECO:0007669"/>
    <property type="project" value="UniProtKB-UniRule"/>
</dbReference>
<evidence type="ECO:0000256" key="12">
    <source>
        <dbReference type="ARBA" id="ARBA00023180"/>
    </source>
</evidence>
<evidence type="ECO:0000256" key="14">
    <source>
        <dbReference type="PROSITE-ProRule" id="PRU01211"/>
    </source>
</evidence>
<dbReference type="InterPro" id="IPR035914">
    <property type="entry name" value="Sperma_CUB_dom_sf"/>
</dbReference>
<dbReference type="Pfam" id="PF01400">
    <property type="entry name" value="Astacin"/>
    <property type="match status" value="1"/>
</dbReference>
<dbReference type="OrthoDB" id="291007at2759"/>
<dbReference type="InterPro" id="IPR000884">
    <property type="entry name" value="TSP1_rpt"/>
</dbReference>
<keyword evidence="9 14" id="KW-0482">Metalloprotease</keyword>
<comment type="caution">
    <text evidence="19">The sequence shown here is derived from an EMBL/GenBank/DDBJ whole genome shotgun (WGS) entry which is preliminary data.</text>
</comment>
<dbReference type="Gene3D" id="2.60.120.290">
    <property type="entry name" value="Spermadhesin, CUB domain"/>
    <property type="match status" value="1"/>
</dbReference>
<evidence type="ECO:0000256" key="13">
    <source>
        <dbReference type="PROSITE-ProRule" id="PRU00059"/>
    </source>
</evidence>
<evidence type="ECO:0000256" key="15">
    <source>
        <dbReference type="RuleBase" id="RU361183"/>
    </source>
</evidence>
<evidence type="ECO:0000313" key="19">
    <source>
        <dbReference type="EMBL" id="CAD6185502.1"/>
    </source>
</evidence>
<evidence type="ECO:0000256" key="4">
    <source>
        <dbReference type="ARBA" id="ARBA00022670"/>
    </source>
</evidence>
<evidence type="ECO:0000259" key="18">
    <source>
        <dbReference type="PROSITE" id="PS51864"/>
    </source>
</evidence>
<dbReference type="PROSITE" id="PS01180">
    <property type="entry name" value="CUB"/>
    <property type="match status" value="1"/>
</dbReference>
<dbReference type="InterPro" id="IPR017050">
    <property type="entry name" value="Metallopeptidase_nem"/>
</dbReference>
<protein>
    <recommendedName>
        <fullName evidence="15">Metalloendopeptidase</fullName>
        <ecNumber evidence="15">3.4.24.-</ecNumber>
    </recommendedName>
</protein>
<dbReference type="CDD" id="cd00041">
    <property type="entry name" value="CUB"/>
    <property type="match status" value="1"/>
</dbReference>
<evidence type="ECO:0000256" key="3">
    <source>
        <dbReference type="ARBA" id="ARBA00022536"/>
    </source>
</evidence>
<feature type="region of interest" description="Disordered" evidence="16">
    <location>
        <begin position="563"/>
        <end position="597"/>
    </location>
</feature>
<evidence type="ECO:0000256" key="5">
    <source>
        <dbReference type="ARBA" id="ARBA00022723"/>
    </source>
</evidence>
<dbReference type="GO" id="GO:0018996">
    <property type="term" value="P:molting cycle, collagen and cuticulin-based cuticle"/>
    <property type="evidence" value="ECO:0007669"/>
    <property type="project" value="InterPro"/>
</dbReference>
<dbReference type="GO" id="GO:0005576">
    <property type="term" value="C:extracellular region"/>
    <property type="evidence" value="ECO:0007669"/>
    <property type="project" value="UniProtKB-SubCell"/>
</dbReference>
<dbReference type="InterPro" id="IPR000859">
    <property type="entry name" value="CUB_dom"/>
</dbReference>
<evidence type="ECO:0000256" key="9">
    <source>
        <dbReference type="ARBA" id="ARBA00023049"/>
    </source>
</evidence>
<keyword evidence="2" id="KW-0964">Secreted</keyword>
<feature type="binding site" evidence="14">
    <location>
        <position position="270"/>
    </location>
    <ligand>
        <name>Zn(2+)</name>
        <dbReference type="ChEBI" id="CHEBI:29105"/>
        <note>catalytic</note>
    </ligand>
</feature>
<feature type="domain" description="Peptidase M12A" evidence="18">
    <location>
        <begin position="176"/>
        <end position="375"/>
    </location>
</feature>
<sequence length="774" mass="86079">MIASGTGVATSSGGRPAVARLSTLDYNRAFFRMKEVKADSVEAASWRESLGDRPSAMRLSNGVNDCPMRCLRRFILLLALASIPTGSALRAQRASRQRLQRIKQLINEDASRHQSLIQSDSVAPFDDVKRNPNATRNHDELSVNNADEYFQGDVDLSEHQVDIIEKTFDRGKREKRKVGRSPLYKKWDTARPISFDFADTIPSLTRLKIRDAMRLWQRHTCVRFEESGPNVDRLEFFDGGGCSSFVGRVGGTQGISIATPGCDHVGIISHEIGHALGIFHEQARPDQDRHISINYNNIPISRWNNFQAVGDEHADTFSLPYDTGSVMHYGPFGFAADPYTPTIRTLEKVQQSTIGQRAGPSFLDYQAINVAYGCYNHCGNLPCLRNGYPHPNNCSTCACPDGLSGQFCEMVKPSTALCGGVLFANKEAGYINSPHYPDYFPLNSECYWIIIAPAEGRVFLEFEEDFDFLCEDTCDKAYVEVKYHNDKRMTGARFCCSMLPRTRFISFKNEMIVLMRGFQSTSRGFRAKYWSNLGDATPIPILPSTEAHTISTEIRSFTLPFTTELPSTSTTTERTTTTTKKETTTTSTITTTSTETPTITQAPMTKTSLPTLAPIRSSTLSPVMSFTPPTLLPAIGGPIGGMLVTTATPDTINTVLECGCSDWSEWTGGCSQECGGCGHRLRTRECKKDSCRKNDKRPCNFKTCPEGTNFLINNAEFHILWRGCCVGLFRSGNECTALETDQNPFFKIINSLLSIQDPKSNSTLIQKRLMRGEH</sequence>
<evidence type="ECO:0000259" key="17">
    <source>
        <dbReference type="PROSITE" id="PS01180"/>
    </source>
</evidence>
<feature type="active site" evidence="14">
    <location>
        <position position="271"/>
    </location>
</feature>
<dbReference type="EC" id="3.4.24.-" evidence="15"/>
<dbReference type="PRINTS" id="PR00480">
    <property type="entry name" value="ASTACIN"/>
</dbReference>
<keyword evidence="6" id="KW-0732">Signal</keyword>
<dbReference type="PIRSF" id="PIRSF036365">
    <property type="entry name" value="Astacin_nematoda"/>
    <property type="match status" value="1"/>
</dbReference>
<proteinExistence type="predicted"/>
<keyword evidence="5 14" id="KW-0479">Metal-binding</keyword>
<keyword evidence="11" id="KW-1015">Disulfide bond</keyword>
<gene>
    <name evidence="19" type="ORF">CAUJ_LOCUS1421</name>
</gene>
<dbReference type="CDD" id="cd04280">
    <property type="entry name" value="ZnMc_astacin_like"/>
    <property type="match status" value="1"/>
</dbReference>
<dbReference type="Proteomes" id="UP000835052">
    <property type="component" value="Unassembled WGS sequence"/>
</dbReference>
<evidence type="ECO:0000256" key="1">
    <source>
        <dbReference type="ARBA" id="ARBA00004613"/>
    </source>
</evidence>
<keyword evidence="10" id="KW-0865">Zymogen</keyword>
<feature type="domain" description="CUB" evidence="17">
    <location>
        <begin position="418"/>
        <end position="532"/>
    </location>
</feature>
<dbReference type="InterPro" id="IPR034035">
    <property type="entry name" value="Astacin-like_dom"/>
</dbReference>